<dbReference type="EMBL" id="QGNW01000015">
    <property type="protein sequence ID" value="RVX16468.1"/>
    <property type="molecule type" value="Genomic_DNA"/>
</dbReference>
<reference evidence="6 7" key="1">
    <citation type="journal article" date="2018" name="PLoS Genet.">
        <title>Population sequencing reveals clonal diversity and ancestral inbreeding in the grapevine cultivar Chardonnay.</title>
        <authorList>
            <person name="Roach M.J."/>
            <person name="Johnson D.L."/>
            <person name="Bohlmann J."/>
            <person name="van Vuuren H.J."/>
            <person name="Jones S.J."/>
            <person name="Pretorius I.S."/>
            <person name="Schmidt S.A."/>
            <person name="Borneman A.R."/>
        </authorList>
    </citation>
    <scope>NUCLEOTIDE SEQUENCE [LARGE SCALE GENOMIC DNA]</scope>
    <source>
        <strain evidence="7">cv. Chardonnay</strain>
        <tissue evidence="6">Leaf</tissue>
    </source>
</reference>
<feature type="domain" description="Glycoside hydrolase 35 catalytic" evidence="5">
    <location>
        <begin position="39"/>
        <end position="98"/>
    </location>
</feature>
<evidence type="ECO:0000256" key="4">
    <source>
        <dbReference type="SAM" id="SignalP"/>
    </source>
</evidence>
<dbReference type="InterPro" id="IPR017853">
    <property type="entry name" value="GH"/>
</dbReference>
<evidence type="ECO:0000259" key="5">
    <source>
        <dbReference type="Pfam" id="PF01301"/>
    </source>
</evidence>
<evidence type="ECO:0000256" key="2">
    <source>
        <dbReference type="ARBA" id="ARBA00009809"/>
    </source>
</evidence>
<evidence type="ECO:0000313" key="6">
    <source>
        <dbReference type="EMBL" id="RVX16468.1"/>
    </source>
</evidence>
<dbReference type="InterPro" id="IPR031330">
    <property type="entry name" value="Gly_Hdrlase_35_cat"/>
</dbReference>
<dbReference type="Proteomes" id="UP000288805">
    <property type="component" value="Unassembled WGS sequence"/>
</dbReference>
<comment type="similarity">
    <text evidence="2">Belongs to the glycosyl hydrolase 35 family.</text>
</comment>
<sequence length="134" mass="15164">MWTTPGRLVVLALVCLFGRCEVVYGGSALKGVSYDGRPLIVNGKRELLFSGSIHYPRSIPEVLYPRNVARHHSKARHGGLNVIHTYAFWNLHEPVQGQDHMKRFTRMIIDMMSKEKLFASQGDPIILVPVFCCN</sequence>
<evidence type="ECO:0000313" key="7">
    <source>
        <dbReference type="Proteomes" id="UP000288805"/>
    </source>
</evidence>
<dbReference type="PANTHER" id="PTHR23421">
    <property type="entry name" value="BETA-GALACTOSIDASE RELATED"/>
    <property type="match status" value="1"/>
</dbReference>
<proteinExistence type="inferred from homology"/>
<comment type="catalytic activity">
    <reaction evidence="1">
        <text>Hydrolysis of terminal non-reducing beta-D-galactose residues in beta-D-galactosides.</text>
        <dbReference type="EC" id="3.2.1.23"/>
    </reaction>
</comment>
<dbReference type="EC" id="3.2.1.23" evidence="3"/>
<gene>
    <name evidence="6" type="primary">BGAL6_4</name>
    <name evidence="6" type="ORF">CK203_005966</name>
</gene>
<dbReference type="Pfam" id="PF01301">
    <property type="entry name" value="Glyco_hydro_35"/>
    <property type="match status" value="1"/>
</dbReference>
<dbReference type="GO" id="GO:0005975">
    <property type="term" value="P:carbohydrate metabolic process"/>
    <property type="evidence" value="ECO:0007669"/>
    <property type="project" value="InterPro"/>
</dbReference>
<dbReference type="Gene3D" id="3.20.20.80">
    <property type="entry name" value="Glycosidases"/>
    <property type="match status" value="1"/>
</dbReference>
<dbReference type="InterPro" id="IPR001944">
    <property type="entry name" value="Glycoside_Hdrlase_35"/>
</dbReference>
<dbReference type="GO" id="GO:0004565">
    <property type="term" value="F:beta-galactosidase activity"/>
    <property type="evidence" value="ECO:0007669"/>
    <property type="project" value="UniProtKB-EC"/>
</dbReference>
<comment type="caution">
    <text evidence="6">The sequence shown here is derived from an EMBL/GenBank/DDBJ whole genome shotgun (WGS) entry which is preliminary data.</text>
</comment>
<accession>A0A438K5J2</accession>
<protein>
    <recommendedName>
        <fullName evidence="3">beta-galactosidase</fullName>
        <ecNumber evidence="3">3.2.1.23</ecNumber>
    </recommendedName>
</protein>
<name>A0A438K5J2_VITVI</name>
<organism evidence="6 7">
    <name type="scientific">Vitis vinifera</name>
    <name type="common">Grape</name>
    <dbReference type="NCBI Taxonomy" id="29760"/>
    <lineage>
        <taxon>Eukaryota</taxon>
        <taxon>Viridiplantae</taxon>
        <taxon>Streptophyta</taxon>
        <taxon>Embryophyta</taxon>
        <taxon>Tracheophyta</taxon>
        <taxon>Spermatophyta</taxon>
        <taxon>Magnoliopsida</taxon>
        <taxon>eudicotyledons</taxon>
        <taxon>Gunneridae</taxon>
        <taxon>Pentapetalae</taxon>
        <taxon>rosids</taxon>
        <taxon>Vitales</taxon>
        <taxon>Vitaceae</taxon>
        <taxon>Viteae</taxon>
        <taxon>Vitis</taxon>
    </lineage>
</organism>
<dbReference type="SUPFAM" id="SSF51445">
    <property type="entry name" value="(Trans)glycosidases"/>
    <property type="match status" value="1"/>
</dbReference>
<feature type="signal peptide" evidence="4">
    <location>
        <begin position="1"/>
        <end position="25"/>
    </location>
</feature>
<feature type="chain" id="PRO_5019332963" description="beta-galactosidase" evidence="4">
    <location>
        <begin position="26"/>
        <end position="134"/>
    </location>
</feature>
<keyword evidence="4" id="KW-0732">Signal</keyword>
<dbReference type="AlphaFoldDB" id="A0A438K5J2"/>
<evidence type="ECO:0000256" key="1">
    <source>
        <dbReference type="ARBA" id="ARBA00001412"/>
    </source>
</evidence>
<evidence type="ECO:0000256" key="3">
    <source>
        <dbReference type="ARBA" id="ARBA00012756"/>
    </source>
</evidence>